<dbReference type="AlphaFoldDB" id="A0A161Z9S3"/>
<comment type="caution">
    <text evidence="2">The sequence shown here is derived from an EMBL/GenBank/DDBJ whole genome shotgun (WGS) entry which is preliminary data.</text>
</comment>
<organism evidence="2 3">
    <name type="scientific">Nocardia terpenica</name>
    <dbReference type="NCBI Taxonomy" id="455432"/>
    <lineage>
        <taxon>Bacteria</taxon>
        <taxon>Bacillati</taxon>
        <taxon>Actinomycetota</taxon>
        <taxon>Actinomycetes</taxon>
        <taxon>Mycobacteriales</taxon>
        <taxon>Nocardiaceae</taxon>
        <taxon>Nocardia</taxon>
    </lineage>
</organism>
<dbReference type="PROSITE" id="PS51383">
    <property type="entry name" value="YJEF_C_3"/>
    <property type="match status" value="1"/>
</dbReference>
<gene>
    <name evidence="2" type="ORF">AWN90_16210</name>
</gene>
<sequence length="125" mass="12994">MLTPHAGEFARLTGHDPGPDRVAAVRKLAEEWQLTVLLKGRATLVASPGHPVLVNEAGGSWAATAGAAQVLAHFPEVIAAESISATGRVQCWVFGPGAPISATPLLHHLRPAVQTLRIYAGAAQP</sequence>
<dbReference type="Pfam" id="PF01256">
    <property type="entry name" value="Carb_kinase"/>
    <property type="match status" value="1"/>
</dbReference>
<dbReference type="SUPFAM" id="SSF53613">
    <property type="entry name" value="Ribokinase-like"/>
    <property type="match status" value="1"/>
</dbReference>
<keyword evidence="3" id="KW-1185">Reference proteome</keyword>
<dbReference type="InterPro" id="IPR029056">
    <property type="entry name" value="Ribokinase-like"/>
</dbReference>
<evidence type="ECO:0000259" key="1">
    <source>
        <dbReference type="PROSITE" id="PS51383"/>
    </source>
</evidence>
<protein>
    <recommendedName>
        <fullName evidence="1">YjeF C-terminal domain-containing protein</fullName>
    </recommendedName>
</protein>
<reference evidence="2 3" key="1">
    <citation type="submission" date="2016-04" db="EMBL/GenBank/DDBJ databases">
        <authorList>
            <person name="Evans L.H."/>
            <person name="Alamgir A."/>
            <person name="Owens N."/>
            <person name="Weber N.D."/>
            <person name="Virtaneva K."/>
            <person name="Barbian K."/>
            <person name="Babar A."/>
            <person name="Rosenke K."/>
        </authorList>
    </citation>
    <scope>NUCLEOTIDE SEQUENCE [LARGE SCALE GENOMIC DNA]</scope>
    <source>
        <strain evidence="2 3">IFM 0406</strain>
    </source>
</reference>
<dbReference type="GO" id="GO:0016836">
    <property type="term" value="F:hydro-lyase activity"/>
    <property type="evidence" value="ECO:0007669"/>
    <property type="project" value="InterPro"/>
</dbReference>
<name>A0A161Z9S3_9NOCA</name>
<dbReference type="STRING" id="455432.AWN90_16210"/>
<proteinExistence type="predicted"/>
<dbReference type="EMBL" id="LWGR01000002">
    <property type="protein sequence ID" value="KZM75882.1"/>
    <property type="molecule type" value="Genomic_DNA"/>
</dbReference>
<dbReference type="Gene3D" id="3.40.1190.20">
    <property type="match status" value="1"/>
</dbReference>
<accession>A0A161Z9S3</accession>
<feature type="domain" description="YjeF C-terminal" evidence="1">
    <location>
        <begin position="1"/>
        <end position="66"/>
    </location>
</feature>
<dbReference type="Proteomes" id="UP000076512">
    <property type="component" value="Unassembled WGS sequence"/>
</dbReference>
<dbReference type="InterPro" id="IPR000631">
    <property type="entry name" value="CARKD"/>
</dbReference>
<evidence type="ECO:0000313" key="2">
    <source>
        <dbReference type="EMBL" id="KZM75882.1"/>
    </source>
</evidence>
<evidence type="ECO:0000313" key="3">
    <source>
        <dbReference type="Proteomes" id="UP000076512"/>
    </source>
</evidence>